<evidence type="ECO:0000259" key="1">
    <source>
        <dbReference type="Pfam" id="PF00501"/>
    </source>
</evidence>
<dbReference type="Gene3D" id="3.40.50.12780">
    <property type="entry name" value="N-terminal domain of ligase-like"/>
    <property type="match status" value="1"/>
</dbReference>
<dbReference type="EMBL" id="JBHTGP010000012">
    <property type="protein sequence ID" value="MFD0687285.1"/>
    <property type="molecule type" value="Genomic_DNA"/>
</dbReference>
<evidence type="ECO:0000313" key="4">
    <source>
        <dbReference type="Proteomes" id="UP001597063"/>
    </source>
</evidence>
<dbReference type="Gene3D" id="3.30.300.30">
    <property type="match status" value="1"/>
</dbReference>
<dbReference type="Pfam" id="PF00501">
    <property type="entry name" value="AMP-binding"/>
    <property type="match status" value="1"/>
</dbReference>
<dbReference type="InterPro" id="IPR000873">
    <property type="entry name" value="AMP-dep_synth/lig_dom"/>
</dbReference>
<dbReference type="InterPro" id="IPR042099">
    <property type="entry name" value="ANL_N_sf"/>
</dbReference>
<keyword evidence="4" id="KW-1185">Reference proteome</keyword>
<dbReference type="InterPro" id="IPR045851">
    <property type="entry name" value="AMP-bd_C_sf"/>
</dbReference>
<keyword evidence="3" id="KW-0436">Ligase</keyword>
<proteinExistence type="predicted"/>
<evidence type="ECO:0000259" key="2">
    <source>
        <dbReference type="Pfam" id="PF14535"/>
    </source>
</evidence>
<reference evidence="4" key="1">
    <citation type="journal article" date="2019" name="Int. J. Syst. Evol. Microbiol.">
        <title>The Global Catalogue of Microorganisms (GCM) 10K type strain sequencing project: providing services to taxonomists for standard genome sequencing and annotation.</title>
        <authorList>
            <consortium name="The Broad Institute Genomics Platform"/>
            <consortium name="The Broad Institute Genome Sequencing Center for Infectious Disease"/>
            <person name="Wu L."/>
            <person name="Ma J."/>
        </authorList>
    </citation>
    <scope>NUCLEOTIDE SEQUENCE [LARGE SCALE GENOMIC DNA]</scope>
    <source>
        <strain evidence="4">JCM 9371</strain>
    </source>
</reference>
<dbReference type="GO" id="GO:0016874">
    <property type="term" value="F:ligase activity"/>
    <property type="evidence" value="ECO:0007669"/>
    <property type="project" value="UniProtKB-KW"/>
</dbReference>
<dbReference type="InterPro" id="IPR028154">
    <property type="entry name" value="AMP-dep_Lig_C"/>
</dbReference>
<accession>A0ABW2XS23</accession>
<dbReference type="PANTHER" id="PTHR43845">
    <property type="entry name" value="BLR5969 PROTEIN"/>
    <property type="match status" value="1"/>
</dbReference>
<evidence type="ECO:0000313" key="3">
    <source>
        <dbReference type="EMBL" id="MFD0687285.1"/>
    </source>
</evidence>
<gene>
    <name evidence="3" type="ORF">ACFQZM_22490</name>
</gene>
<dbReference type="PANTHER" id="PTHR43845:SF1">
    <property type="entry name" value="BLR5969 PROTEIN"/>
    <property type="match status" value="1"/>
</dbReference>
<organism evidence="3 4">
    <name type="scientific">Actinomadura fibrosa</name>
    <dbReference type="NCBI Taxonomy" id="111802"/>
    <lineage>
        <taxon>Bacteria</taxon>
        <taxon>Bacillati</taxon>
        <taxon>Actinomycetota</taxon>
        <taxon>Actinomycetes</taxon>
        <taxon>Streptosporangiales</taxon>
        <taxon>Thermomonosporaceae</taxon>
        <taxon>Actinomadura</taxon>
    </lineage>
</organism>
<name>A0ABW2XS23_9ACTN</name>
<dbReference type="Pfam" id="PF14535">
    <property type="entry name" value="AMP-binding_C_2"/>
    <property type="match status" value="1"/>
</dbReference>
<dbReference type="SUPFAM" id="SSF56801">
    <property type="entry name" value="Acetyl-CoA synthetase-like"/>
    <property type="match status" value="1"/>
</dbReference>
<comment type="caution">
    <text evidence="3">The sequence shown here is derived from an EMBL/GenBank/DDBJ whole genome shotgun (WGS) entry which is preliminary data.</text>
</comment>
<feature type="domain" description="AMP-dependent ligase C-terminal" evidence="2">
    <location>
        <begin position="352"/>
        <end position="443"/>
    </location>
</feature>
<sequence>MDHGAWTGLPDYRVGDPAMIDLPAARMRALQGERLAAMVGYVHRHAPFWRRKLDAAGVRPGDVTGVQDIGRLPTCRKDELLADQETDPPFGGYTCTPADRWVRYFTTSGTTGRPLRRVFSQRDWRQVLDWVARRPPLVRPGERVLLTTSADALLGATIITEAVREQGGLVVQTGTRPDRYKVAAIAALRPAMITGAPSFLLHLARVAADAGIDTRACGIRTIYAFGEPGCAVEATGRALRERFGARTLIDGLGMTELPPLGGNCPHSPDQHLSDDLVLTECLRPDRDEPVGPGELGELTYTNLVCDTHPLLRYRSGDLGILSDGEPCACGSVRTRVVGSVQGRVDDMIWYRGANIFPSAVEAVVRALPGLGTEYRLLRSRGPVALTIQVEAARPVDAAARAALAERTGEAIRSAVRESLPVEVLDPGTLPRGDGLRKTRRVIDIEELTDGR</sequence>
<feature type="domain" description="AMP-dependent synthetase/ligase" evidence="1">
    <location>
        <begin position="97"/>
        <end position="298"/>
    </location>
</feature>
<dbReference type="RefSeq" id="WP_131760891.1">
    <property type="nucleotide sequence ID" value="NZ_CAACUY010000135.1"/>
</dbReference>
<dbReference type="Proteomes" id="UP001597063">
    <property type="component" value="Unassembled WGS sequence"/>
</dbReference>
<protein>
    <submittedName>
        <fullName evidence="3">Phenylacetate--CoA ligase family protein</fullName>
    </submittedName>
</protein>